<reference evidence="4" key="1">
    <citation type="submission" date="2015-07" db="EMBL/GenBank/DDBJ databases">
        <title>Genome sequencing project for genomic taxonomy and phylogenomics of Bacillus-like bacteria.</title>
        <authorList>
            <person name="Liu B."/>
            <person name="Wang J."/>
            <person name="Zhu Y."/>
            <person name="Liu G."/>
            <person name="Chen Q."/>
            <person name="Chen Z."/>
            <person name="Lan J."/>
            <person name="Che J."/>
            <person name="Ge C."/>
            <person name="Shi H."/>
            <person name="Pan Z."/>
            <person name="Liu X."/>
        </authorList>
    </citation>
    <scope>NUCLEOTIDE SEQUENCE [LARGE SCALE GENOMIC DNA]</scope>
    <source>
        <strain evidence="4">FJAT-27997</strain>
    </source>
</reference>
<dbReference type="Gene3D" id="3.30.1390.10">
    <property type="match status" value="1"/>
</dbReference>
<feature type="transmembrane region" description="Helical" evidence="1">
    <location>
        <begin position="6"/>
        <end position="23"/>
    </location>
</feature>
<name>A0A0K9GU16_9BACI</name>
<dbReference type="InterPro" id="IPR014719">
    <property type="entry name" value="Ribosomal_bL12_C/ClpS-like"/>
</dbReference>
<evidence type="ECO:0000313" key="4">
    <source>
        <dbReference type="Proteomes" id="UP000037146"/>
    </source>
</evidence>
<keyword evidence="1" id="KW-1133">Transmembrane helix</keyword>
<dbReference type="OrthoDB" id="2721664at2"/>
<dbReference type="GO" id="GO:0003735">
    <property type="term" value="F:structural constituent of ribosome"/>
    <property type="evidence" value="ECO:0007669"/>
    <property type="project" value="InterPro"/>
</dbReference>
<organism evidence="3 4">
    <name type="scientific">Peribacillus loiseleuriae</name>
    <dbReference type="NCBI Taxonomy" id="1679170"/>
    <lineage>
        <taxon>Bacteria</taxon>
        <taxon>Bacillati</taxon>
        <taxon>Bacillota</taxon>
        <taxon>Bacilli</taxon>
        <taxon>Bacillales</taxon>
        <taxon>Bacillaceae</taxon>
        <taxon>Peribacillus</taxon>
    </lineage>
</organism>
<keyword evidence="1" id="KW-0812">Transmembrane</keyword>
<proteinExistence type="predicted"/>
<protein>
    <recommendedName>
        <fullName evidence="2">Large ribosomal subunit protein bL12 C-terminal domain-containing protein</fullName>
    </recommendedName>
</protein>
<dbReference type="GO" id="GO:0006412">
    <property type="term" value="P:translation"/>
    <property type="evidence" value="ECO:0007669"/>
    <property type="project" value="InterPro"/>
</dbReference>
<accession>A0A0K9GU16</accession>
<dbReference type="Proteomes" id="UP000037146">
    <property type="component" value="Unassembled WGS sequence"/>
</dbReference>
<dbReference type="AlphaFoldDB" id="A0A0K9GU16"/>
<evidence type="ECO:0000313" key="3">
    <source>
        <dbReference type="EMBL" id="KMY50108.1"/>
    </source>
</evidence>
<dbReference type="RefSeq" id="WP_049681454.1">
    <property type="nucleotide sequence ID" value="NZ_LFZW01000001.1"/>
</dbReference>
<keyword evidence="4" id="KW-1185">Reference proteome</keyword>
<dbReference type="EMBL" id="LFZW01000001">
    <property type="protein sequence ID" value="KMY50108.1"/>
    <property type="molecule type" value="Genomic_DNA"/>
</dbReference>
<gene>
    <name evidence="3" type="ORF">AC625_11840</name>
</gene>
<sequence>MTSQLSLFIITLCAVVIIGILLNKNKKLNQTKLTTNNSDNDELISEIPYMIKCNTDNARIIKYVRQKTGLGLVEAKKYVDNLKE</sequence>
<evidence type="ECO:0000259" key="2">
    <source>
        <dbReference type="Pfam" id="PF00542"/>
    </source>
</evidence>
<dbReference type="InterPro" id="IPR013823">
    <property type="entry name" value="Ribosomal_bL12_C"/>
</dbReference>
<feature type="domain" description="Large ribosomal subunit protein bL12 C-terminal" evidence="2">
    <location>
        <begin position="56"/>
        <end position="82"/>
    </location>
</feature>
<dbReference type="Pfam" id="PF00542">
    <property type="entry name" value="Ribosomal_L12"/>
    <property type="match status" value="1"/>
</dbReference>
<keyword evidence="1" id="KW-0472">Membrane</keyword>
<dbReference type="SUPFAM" id="SSF54736">
    <property type="entry name" value="ClpS-like"/>
    <property type="match status" value="1"/>
</dbReference>
<evidence type="ECO:0000256" key="1">
    <source>
        <dbReference type="SAM" id="Phobius"/>
    </source>
</evidence>
<dbReference type="PATRIC" id="fig|1679170.3.peg.2684"/>
<comment type="caution">
    <text evidence="3">The sequence shown here is derived from an EMBL/GenBank/DDBJ whole genome shotgun (WGS) entry which is preliminary data.</text>
</comment>
<dbReference type="STRING" id="1679170.AC625_11840"/>